<dbReference type="PROSITE" id="PS00036">
    <property type="entry name" value="BZIP_BASIC"/>
    <property type="match status" value="1"/>
</dbReference>
<dbReference type="STRING" id="1344416.A0A139AWP8"/>
<reference evidence="4 5" key="1">
    <citation type="journal article" date="2015" name="Genome Biol. Evol.">
        <title>Phylogenomic analyses indicate that early fungi evolved digesting cell walls of algal ancestors of land plants.</title>
        <authorList>
            <person name="Chang Y."/>
            <person name="Wang S."/>
            <person name="Sekimoto S."/>
            <person name="Aerts A.L."/>
            <person name="Choi C."/>
            <person name="Clum A."/>
            <person name="LaButti K.M."/>
            <person name="Lindquist E.A."/>
            <person name="Yee Ngan C."/>
            <person name="Ohm R.A."/>
            <person name="Salamov A.A."/>
            <person name="Grigoriev I.V."/>
            <person name="Spatafora J.W."/>
            <person name="Berbee M.L."/>
        </authorList>
    </citation>
    <scope>NUCLEOTIDE SEQUENCE [LARGE SCALE GENOMIC DNA]</scope>
    <source>
        <strain evidence="4 5">JEL478</strain>
    </source>
</reference>
<feature type="compositionally biased region" description="Basic and acidic residues" evidence="2">
    <location>
        <begin position="344"/>
        <end position="365"/>
    </location>
</feature>
<dbReference type="Proteomes" id="UP000070544">
    <property type="component" value="Unassembled WGS sequence"/>
</dbReference>
<dbReference type="AlphaFoldDB" id="A0A139AWP8"/>
<keyword evidence="1" id="KW-0175">Coiled coil</keyword>
<proteinExistence type="predicted"/>
<feature type="region of interest" description="Disordered" evidence="2">
    <location>
        <begin position="303"/>
        <end position="365"/>
    </location>
</feature>
<feature type="domain" description="BZIP" evidence="3">
    <location>
        <begin position="361"/>
        <end position="421"/>
    </location>
</feature>
<dbReference type="InterPro" id="IPR046347">
    <property type="entry name" value="bZIP_sf"/>
</dbReference>
<dbReference type="EMBL" id="KQ965733">
    <property type="protein sequence ID" value="KXS21171.1"/>
    <property type="molecule type" value="Genomic_DNA"/>
</dbReference>
<accession>A0A139AWP8</accession>
<keyword evidence="5" id="KW-1185">Reference proteome</keyword>
<feature type="compositionally biased region" description="Low complexity" evidence="2">
    <location>
        <begin position="167"/>
        <end position="180"/>
    </location>
</feature>
<name>A0A139AWP8_GONPJ</name>
<dbReference type="GO" id="GO:0003700">
    <property type="term" value="F:DNA-binding transcription factor activity"/>
    <property type="evidence" value="ECO:0007669"/>
    <property type="project" value="InterPro"/>
</dbReference>
<evidence type="ECO:0000313" key="4">
    <source>
        <dbReference type="EMBL" id="KXS21171.1"/>
    </source>
</evidence>
<feature type="region of interest" description="Disordered" evidence="2">
    <location>
        <begin position="36"/>
        <end position="60"/>
    </location>
</feature>
<dbReference type="Gene3D" id="1.20.5.170">
    <property type="match status" value="1"/>
</dbReference>
<dbReference type="SUPFAM" id="SSF57959">
    <property type="entry name" value="Leucine zipper domain"/>
    <property type="match status" value="1"/>
</dbReference>
<feature type="region of interest" description="Disordered" evidence="2">
    <location>
        <begin position="686"/>
        <end position="711"/>
    </location>
</feature>
<evidence type="ECO:0000256" key="1">
    <source>
        <dbReference type="SAM" id="Coils"/>
    </source>
</evidence>
<dbReference type="InterPro" id="IPR004827">
    <property type="entry name" value="bZIP"/>
</dbReference>
<evidence type="ECO:0000256" key="2">
    <source>
        <dbReference type="SAM" id="MobiDB-lite"/>
    </source>
</evidence>
<dbReference type="OrthoDB" id="5571888at2759"/>
<dbReference type="PANTHER" id="PTHR37616">
    <property type="entry name" value="BZIP TRANSCRIPTION FACTOR 60-LIKE"/>
    <property type="match status" value="1"/>
</dbReference>
<dbReference type="PROSITE" id="PS50217">
    <property type="entry name" value="BZIP"/>
    <property type="match status" value="1"/>
</dbReference>
<feature type="compositionally biased region" description="Pro residues" evidence="2">
    <location>
        <begin position="152"/>
        <end position="162"/>
    </location>
</feature>
<dbReference type="SMART" id="SM00338">
    <property type="entry name" value="BRLZ"/>
    <property type="match status" value="1"/>
</dbReference>
<sequence>MSVLYSNSNPFLLPVQKNPNLWADSVHQLSFKSSVFSHPDSQDAQDSSSSSSSSSNPLKESMDYFKRDSYYSNKLFKDAISRTSSSSDLAAILAATDPYAAEPPLPFAADGSSSTNVGQDLSSIIDEAWLNDNTVSGDDEMVQDGPELKPSPYSPPSTPPHAIPMASPTRSTPSSSTLSATITPSEIFPPVDAFPDPAYQYDYFLGPPYDPSEFDPSLMFPGVDPSILTAPPAEILEPFVPSSASTGPAPHIQAQLQALYKEGLLYDFSARDRDLVNDPFAALKEGGLGEVGDYAKLLTESADAEMEDEVETVKFEDDEVDPLSLIHQPSPNNPGRHAGNQPKEPTEDLEKELQRSNLSARERRQLRNKISARNFRLRKKEYVSTLEDQLRNSESDRRALRSSLTKVLEENRKLKAEVAVYRKAMGSGSSLLPELPTADPVETVRAKSKAAVEALNVPPVPTQLTANQAVLPADPAVDLWASLGLALSSPASQVPPVQNAAFGFPAPFPGAYQQPSPMAFGVPTSGDVLSAPYHFSAPTTYPQDFKAYLEMLAGGSSGASAKGKSPASVVQAAKQVQQQQMQAVVTKEIQVGAQAYRARNASLPTVEPPRVSVAAKPVPEVARPPAATQNQPQKPPASLVFTTPASLLDSLAPAGSLGPAPQAALSREEYDAIKRNIAAALRENSRQRQVQQQAPKHVVPAAKPPTLGESSKVGVQNEASQAAAAFIQSLLKGTYKWKIEHVVF</sequence>
<dbReference type="Pfam" id="PF00170">
    <property type="entry name" value="bZIP_1"/>
    <property type="match status" value="1"/>
</dbReference>
<protein>
    <recommendedName>
        <fullName evidence="3">BZIP domain-containing protein</fullName>
    </recommendedName>
</protein>
<feature type="compositionally biased region" description="Low complexity" evidence="2">
    <location>
        <begin position="694"/>
        <end position="705"/>
    </location>
</feature>
<evidence type="ECO:0000313" key="5">
    <source>
        <dbReference type="Proteomes" id="UP000070544"/>
    </source>
</evidence>
<evidence type="ECO:0000259" key="3">
    <source>
        <dbReference type="PROSITE" id="PS50217"/>
    </source>
</evidence>
<gene>
    <name evidence="4" type="ORF">M427DRAFT_312869</name>
</gene>
<dbReference type="CDD" id="cd14810">
    <property type="entry name" value="bZIP_u1"/>
    <property type="match status" value="1"/>
</dbReference>
<dbReference type="PANTHER" id="PTHR37616:SF2">
    <property type="entry name" value="BZIP DOMAIN-CONTAINING PROTEIN"/>
    <property type="match status" value="1"/>
</dbReference>
<feature type="compositionally biased region" description="Acidic residues" evidence="2">
    <location>
        <begin position="303"/>
        <end position="321"/>
    </location>
</feature>
<feature type="coiled-coil region" evidence="1">
    <location>
        <begin position="383"/>
        <end position="424"/>
    </location>
</feature>
<feature type="region of interest" description="Disordered" evidence="2">
    <location>
        <begin position="135"/>
        <end position="180"/>
    </location>
</feature>
<organism evidence="4 5">
    <name type="scientific">Gonapodya prolifera (strain JEL478)</name>
    <name type="common">Monoblepharis prolifera</name>
    <dbReference type="NCBI Taxonomy" id="1344416"/>
    <lineage>
        <taxon>Eukaryota</taxon>
        <taxon>Fungi</taxon>
        <taxon>Fungi incertae sedis</taxon>
        <taxon>Chytridiomycota</taxon>
        <taxon>Chytridiomycota incertae sedis</taxon>
        <taxon>Monoblepharidomycetes</taxon>
        <taxon>Monoblepharidales</taxon>
        <taxon>Gonapodyaceae</taxon>
        <taxon>Gonapodya</taxon>
    </lineage>
</organism>